<dbReference type="InterPro" id="IPR003439">
    <property type="entry name" value="ABC_transporter-like_ATP-bd"/>
</dbReference>
<dbReference type="Proteomes" id="UP001204142">
    <property type="component" value="Unassembled WGS sequence"/>
</dbReference>
<keyword evidence="10" id="KW-1185">Reference proteome</keyword>
<dbReference type="Gene3D" id="3.40.50.300">
    <property type="entry name" value="P-loop containing nucleotide triphosphate hydrolases"/>
    <property type="match status" value="1"/>
</dbReference>
<dbReference type="Pfam" id="PF00005">
    <property type="entry name" value="ABC_tran"/>
    <property type="match status" value="1"/>
</dbReference>
<keyword evidence="7 9" id="KW-0067">ATP-binding</keyword>
<protein>
    <submittedName>
        <fullName evidence="9">ATP-binding cassette domain-containing protein</fullName>
    </submittedName>
</protein>
<dbReference type="PROSITE" id="PS00211">
    <property type="entry name" value="ABC_TRANSPORTER_1"/>
    <property type="match status" value="1"/>
</dbReference>
<dbReference type="CDD" id="cd03263">
    <property type="entry name" value="ABC_subfamily_A"/>
    <property type="match status" value="1"/>
</dbReference>
<evidence type="ECO:0000256" key="1">
    <source>
        <dbReference type="ARBA" id="ARBA00005417"/>
    </source>
</evidence>
<evidence type="ECO:0000313" key="10">
    <source>
        <dbReference type="Proteomes" id="UP001204142"/>
    </source>
</evidence>
<proteinExistence type="inferred from homology"/>
<dbReference type="SUPFAM" id="SSF52540">
    <property type="entry name" value="P-loop containing nucleoside triphosphate hydrolases"/>
    <property type="match status" value="1"/>
</dbReference>
<comment type="caution">
    <text evidence="9">The sequence shown here is derived from an EMBL/GenBank/DDBJ whole genome shotgun (WGS) entry which is preliminary data.</text>
</comment>
<evidence type="ECO:0000256" key="7">
    <source>
        <dbReference type="ARBA" id="ARBA00022840"/>
    </source>
</evidence>
<keyword evidence="3" id="KW-0536">Nodulation</keyword>
<keyword evidence="5" id="KW-0997">Cell inner membrane</keyword>
<organism evidence="9 10">
    <name type="scientific">Limnobacter humi</name>
    <dbReference type="NCBI Taxonomy" id="1778671"/>
    <lineage>
        <taxon>Bacteria</taxon>
        <taxon>Pseudomonadati</taxon>
        <taxon>Pseudomonadota</taxon>
        <taxon>Betaproteobacteria</taxon>
        <taxon>Burkholderiales</taxon>
        <taxon>Burkholderiaceae</taxon>
        <taxon>Limnobacter</taxon>
    </lineage>
</organism>
<dbReference type="RefSeq" id="WP_256763009.1">
    <property type="nucleotide sequence ID" value="NZ_JANIGO010000001.1"/>
</dbReference>
<comment type="similarity">
    <text evidence="1">Belongs to the ABC transporter superfamily.</text>
</comment>
<evidence type="ECO:0000313" key="9">
    <source>
        <dbReference type="EMBL" id="MCQ8895328.1"/>
    </source>
</evidence>
<sequence>MAQPPVLQLDNVVKRYGAREVLKGLNLAVHRGECVALLGPNGAGKSTTVSLALGLSVATAGRVQLLGYDMGAQGHLARAQVGVVPQYDSLDPDFTVIENLQVYGRYFSLQGAVLRERAIELLGFARLSDRRDDAVSALSGGMRRRLMLARSLVNGPQMLFLDEPTTGLDPTAKHGMWDGLLALKRQGMAILLTTHDMDEAERLADRVAVLNGGVVVALDTPRALIETHVGTQVLEVWGAGAAAYLNDRLGVAATEQEHRGEMVFLRNETASRALERIRVERPAEVECLFRPGNLEDVFFRLTGRALDRQFNEGGEE</sequence>
<dbReference type="SMART" id="SM00382">
    <property type="entry name" value="AAA"/>
    <property type="match status" value="1"/>
</dbReference>
<accession>A0ABT1WEL7</accession>
<dbReference type="PANTHER" id="PTHR42711:SF5">
    <property type="entry name" value="ABC TRANSPORTER ATP-BINDING PROTEIN NATA"/>
    <property type="match status" value="1"/>
</dbReference>
<evidence type="ECO:0000259" key="8">
    <source>
        <dbReference type="PROSITE" id="PS50893"/>
    </source>
</evidence>
<dbReference type="EMBL" id="JANIGO010000001">
    <property type="protein sequence ID" value="MCQ8895328.1"/>
    <property type="molecule type" value="Genomic_DNA"/>
</dbReference>
<dbReference type="GO" id="GO:0005524">
    <property type="term" value="F:ATP binding"/>
    <property type="evidence" value="ECO:0007669"/>
    <property type="project" value="UniProtKB-KW"/>
</dbReference>
<dbReference type="InterPro" id="IPR003593">
    <property type="entry name" value="AAA+_ATPase"/>
</dbReference>
<keyword evidence="2" id="KW-0813">Transport</keyword>
<dbReference type="InterPro" id="IPR050763">
    <property type="entry name" value="ABC_transporter_ATP-binding"/>
</dbReference>
<dbReference type="PROSITE" id="PS50893">
    <property type="entry name" value="ABC_TRANSPORTER_2"/>
    <property type="match status" value="1"/>
</dbReference>
<gene>
    <name evidence="9" type="ORF">NQT62_02595</name>
</gene>
<reference evidence="9 10" key="1">
    <citation type="submission" date="2022-07" db="EMBL/GenBank/DDBJ databases">
        <authorList>
            <person name="Xamxidin M."/>
            <person name="Wu M."/>
        </authorList>
    </citation>
    <scope>NUCLEOTIDE SEQUENCE [LARGE SCALE GENOMIC DNA]</scope>
    <source>
        <strain evidence="9 10">NBRC 111650</strain>
    </source>
</reference>
<keyword evidence="5" id="KW-0472">Membrane</keyword>
<dbReference type="PANTHER" id="PTHR42711">
    <property type="entry name" value="ABC TRANSPORTER ATP-BINDING PROTEIN"/>
    <property type="match status" value="1"/>
</dbReference>
<evidence type="ECO:0000256" key="2">
    <source>
        <dbReference type="ARBA" id="ARBA00022448"/>
    </source>
</evidence>
<keyword evidence="6" id="KW-0547">Nucleotide-binding</keyword>
<name>A0ABT1WEL7_9BURK</name>
<keyword evidence="4" id="KW-1003">Cell membrane</keyword>
<feature type="domain" description="ABC transporter" evidence="8">
    <location>
        <begin position="7"/>
        <end position="237"/>
    </location>
</feature>
<evidence type="ECO:0000256" key="6">
    <source>
        <dbReference type="ARBA" id="ARBA00022741"/>
    </source>
</evidence>
<dbReference type="InterPro" id="IPR027417">
    <property type="entry name" value="P-loop_NTPase"/>
</dbReference>
<evidence type="ECO:0000256" key="5">
    <source>
        <dbReference type="ARBA" id="ARBA00022519"/>
    </source>
</evidence>
<evidence type="ECO:0000256" key="3">
    <source>
        <dbReference type="ARBA" id="ARBA00022458"/>
    </source>
</evidence>
<dbReference type="InterPro" id="IPR017871">
    <property type="entry name" value="ABC_transporter-like_CS"/>
</dbReference>
<evidence type="ECO:0000256" key="4">
    <source>
        <dbReference type="ARBA" id="ARBA00022475"/>
    </source>
</evidence>